<dbReference type="KEGG" id="cdet:87938607"/>
<proteinExistence type="predicted"/>
<dbReference type="AlphaFoldDB" id="A0AAX4I1I7"/>
<sequence>MHITYILPDLNMACPSAQKLDVSTTAASAPVAEMNCPEESDNSTPDPEATTVFWEDVPPVAQEAEQSVTKATAGLQTDYFVIKELLGHRCDPTCDTLFEINVSWEGDEETWEPESNLQKDAALTLFAYWSRVKGGRESAMVDRELWHVFKIMSHETKPDGNVYLQVAWVGSPDTSWEPEANIREAAGRLVDNYWRSVVGRLGAMARPAEAGSFVKDATGLMNKRRKMMQLPHFSGRLGVPSDGRKGRSARS</sequence>
<dbReference type="SUPFAM" id="SSF54160">
    <property type="entry name" value="Chromo domain-like"/>
    <property type="match status" value="2"/>
</dbReference>
<evidence type="ECO:0000256" key="1">
    <source>
        <dbReference type="ARBA" id="ARBA00011353"/>
    </source>
</evidence>
<evidence type="ECO:0000313" key="4">
    <source>
        <dbReference type="Proteomes" id="UP001322277"/>
    </source>
</evidence>
<dbReference type="Proteomes" id="UP001322277">
    <property type="component" value="Chromosome 1"/>
</dbReference>
<dbReference type="GeneID" id="87938607"/>
<dbReference type="InterPro" id="IPR000953">
    <property type="entry name" value="Chromo/chromo_shadow_dom"/>
</dbReference>
<reference evidence="4" key="1">
    <citation type="journal article" date="2023" name="bioRxiv">
        <title>Complete genome of the Medicago anthracnose fungus, Colletotrichum destructivum, reveals a mini-chromosome-like region within a core chromosome.</title>
        <authorList>
            <person name="Lapalu N."/>
            <person name="Simon A."/>
            <person name="Lu A."/>
            <person name="Plaumann P.-L."/>
            <person name="Amselem J."/>
            <person name="Pigne S."/>
            <person name="Auger A."/>
            <person name="Koch C."/>
            <person name="Dallery J.-F."/>
            <person name="O'Connell R.J."/>
        </authorList>
    </citation>
    <scope>NUCLEOTIDE SEQUENCE [LARGE SCALE GENOMIC DNA]</scope>
    <source>
        <strain evidence="4">CBS 520.97</strain>
    </source>
</reference>
<protein>
    <submittedName>
        <fullName evidence="3">Chromo/chromo shadow domain, Chromo-like domain superfamily protein</fullName>
    </submittedName>
</protein>
<dbReference type="InterPro" id="IPR016197">
    <property type="entry name" value="Chromo-like_dom_sf"/>
</dbReference>
<feature type="domain" description="Chromo" evidence="2">
    <location>
        <begin position="146"/>
        <end position="195"/>
    </location>
</feature>
<accession>A0AAX4I1I7</accession>
<dbReference type="CDD" id="cd00024">
    <property type="entry name" value="CD_CSD"/>
    <property type="match status" value="2"/>
</dbReference>
<comment type="subunit">
    <text evidence="1">Component of the NuA4 histone acetyltransferase complex.</text>
</comment>
<dbReference type="Gene3D" id="2.40.50.40">
    <property type="match status" value="2"/>
</dbReference>
<dbReference type="PROSITE" id="PS50013">
    <property type="entry name" value="CHROMO_2"/>
    <property type="match status" value="1"/>
</dbReference>
<evidence type="ECO:0000313" key="3">
    <source>
        <dbReference type="EMBL" id="WQF77090.1"/>
    </source>
</evidence>
<name>A0AAX4I1I7_9PEZI</name>
<dbReference type="RefSeq" id="XP_062774314.1">
    <property type="nucleotide sequence ID" value="XM_062918263.1"/>
</dbReference>
<dbReference type="GO" id="GO:0006338">
    <property type="term" value="P:chromatin remodeling"/>
    <property type="evidence" value="ECO:0007669"/>
    <property type="project" value="UniProtKB-ARBA"/>
</dbReference>
<keyword evidence="4" id="KW-1185">Reference proteome</keyword>
<evidence type="ECO:0000259" key="2">
    <source>
        <dbReference type="PROSITE" id="PS50013"/>
    </source>
</evidence>
<gene>
    <name evidence="3" type="ORF">CDEST_02104</name>
</gene>
<dbReference type="EMBL" id="CP137305">
    <property type="protein sequence ID" value="WQF77090.1"/>
    <property type="molecule type" value="Genomic_DNA"/>
</dbReference>
<organism evidence="3 4">
    <name type="scientific">Colletotrichum destructivum</name>
    <dbReference type="NCBI Taxonomy" id="34406"/>
    <lineage>
        <taxon>Eukaryota</taxon>
        <taxon>Fungi</taxon>
        <taxon>Dikarya</taxon>
        <taxon>Ascomycota</taxon>
        <taxon>Pezizomycotina</taxon>
        <taxon>Sordariomycetes</taxon>
        <taxon>Hypocreomycetidae</taxon>
        <taxon>Glomerellales</taxon>
        <taxon>Glomerellaceae</taxon>
        <taxon>Colletotrichum</taxon>
        <taxon>Colletotrichum destructivum species complex</taxon>
    </lineage>
</organism>